<dbReference type="eggNOG" id="arCOG01114">
    <property type="taxonomic scope" value="Archaea"/>
</dbReference>
<gene>
    <name evidence="2" type="ORF">C493_17886</name>
</gene>
<feature type="compositionally biased region" description="Low complexity" evidence="1">
    <location>
        <begin position="1"/>
        <end position="13"/>
    </location>
</feature>
<evidence type="ECO:0000313" key="3">
    <source>
        <dbReference type="Proteomes" id="UP000011602"/>
    </source>
</evidence>
<evidence type="ECO:0000313" key="2">
    <source>
        <dbReference type="EMBL" id="ELY50881.1"/>
    </source>
</evidence>
<dbReference type="STRING" id="1227499.C493_17886"/>
<proteinExistence type="predicted"/>
<dbReference type="PANTHER" id="PTHR43615">
    <property type="entry name" value="PHOSPHOENOLPYRUVATE SYNTHASE-RELATED"/>
    <property type="match status" value="1"/>
</dbReference>
<name>L9WNS7_9EURY</name>
<dbReference type="PANTHER" id="PTHR43615:SF1">
    <property type="entry name" value="PPDK_N DOMAIN-CONTAINING PROTEIN"/>
    <property type="match status" value="1"/>
</dbReference>
<dbReference type="EMBL" id="AOHZ01000084">
    <property type="protein sequence ID" value="ELY50881.1"/>
    <property type="molecule type" value="Genomic_DNA"/>
</dbReference>
<feature type="region of interest" description="Disordered" evidence="1">
    <location>
        <begin position="1"/>
        <end position="25"/>
    </location>
</feature>
<dbReference type="OrthoDB" id="23397at2157"/>
<dbReference type="InterPro" id="IPR051549">
    <property type="entry name" value="PEP_Utilizing_Enz"/>
</dbReference>
<feature type="non-terminal residue" evidence="2">
    <location>
        <position position="567"/>
    </location>
</feature>
<feature type="region of interest" description="Disordered" evidence="1">
    <location>
        <begin position="523"/>
        <end position="546"/>
    </location>
</feature>
<dbReference type="NCBIfam" id="NF006153">
    <property type="entry name" value="PRK08296.1-5"/>
    <property type="match status" value="1"/>
</dbReference>
<dbReference type="Proteomes" id="UP000011602">
    <property type="component" value="Unassembled WGS sequence"/>
</dbReference>
<evidence type="ECO:0000256" key="1">
    <source>
        <dbReference type="SAM" id="MobiDB-lite"/>
    </source>
</evidence>
<organism evidence="2 3">
    <name type="scientific">Natronolimnohabitans innermongolicus JCM 12255</name>
    <dbReference type="NCBI Taxonomy" id="1227499"/>
    <lineage>
        <taxon>Archaea</taxon>
        <taxon>Methanobacteriati</taxon>
        <taxon>Methanobacteriota</taxon>
        <taxon>Stenosarchaea group</taxon>
        <taxon>Halobacteria</taxon>
        <taxon>Halobacteriales</taxon>
        <taxon>Natrialbaceae</taxon>
        <taxon>Natronolimnohabitans</taxon>
    </lineage>
</organism>
<reference evidence="2 3" key="1">
    <citation type="journal article" date="2014" name="PLoS Genet.">
        <title>Phylogenetically driven sequencing of extremely halophilic archaea reveals strategies for static and dynamic osmo-response.</title>
        <authorList>
            <person name="Becker E.A."/>
            <person name="Seitzer P.M."/>
            <person name="Tritt A."/>
            <person name="Larsen D."/>
            <person name="Krusor M."/>
            <person name="Yao A.I."/>
            <person name="Wu D."/>
            <person name="Madern D."/>
            <person name="Eisen J.A."/>
            <person name="Darling A.E."/>
            <person name="Facciotti M.T."/>
        </authorList>
    </citation>
    <scope>NUCLEOTIDE SEQUENCE [LARGE SCALE GENOMIC DNA]</scope>
    <source>
        <strain evidence="2 3">JCM 12255</strain>
    </source>
</reference>
<keyword evidence="3" id="KW-1185">Reference proteome</keyword>
<sequence length="567" mass="65622">MGTDDSASSTDDTGQLTGSRSTRERFPHAGELELPAALDGWEEMYPEYFRFELTDDRTDYERGRFWFWDKKDSTEPIRPWDMTISAQAWQIAMAQNTSRVFAIPPSMAVDIRVVAGYVYFTGLQVDDEELLQERAEVFAERSEYYYENYEALYNGTWLPAVKDIGNGIQSLEVPETLPEYVPEDVITEAKGQSTQTLQVLQNYNRLTELALEGWQRHFEFLYLAYLAYMQFTETSRELFPDISDDAIGKMVSAVEADVFRPDQELDDLARTAVDLGGEVPEILKSSGDPDEKIERLRESEAGRTFMDHFEDAKDPWFYMTYGDGFHSYKGSWIDDLEAPFNHLETKVDRLESGESLGRDFDKLQAERDEIVDEYRRYLDEGEREQFDHAYETCMEIYEYAENHQFWIENWLHTIVFNKMREFGQLVVNHGLLDDPEDIFLFDRFEVAQLLEETCNTWALGRDAFVTERWHDKADERRAMFEAARDWDPSPALGEPPETVTDPLMQMLWGITTEKVNNWLDVESEDGSSDQLDGFGSSSGQVEGRARVVTDSKDISELQEDEILVAPL</sequence>
<protein>
    <submittedName>
        <fullName evidence="2">Uncharacterized protein</fullName>
    </submittedName>
</protein>
<accession>L9WNS7</accession>
<comment type="caution">
    <text evidence="2">The sequence shown here is derived from an EMBL/GenBank/DDBJ whole genome shotgun (WGS) entry which is preliminary data.</text>
</comment>
<dbReference type="AlphaFoldDB" id="L9WNS7"/>
<dbReference type="RefSeq" id="WP_007260837.1">
    <property type="nucleotide sequence ID" value="NZ_AOHZ01000084.1"/>
</dbReference>